<reference evidence="2" key="1">
    <citation type="submission" date="2023-06" db="EMBL/GenBank/DDBJ databases">
        <authorList>
            <person name="Delattre M."/>
        </authorList>
    </citation>
    <scope>NUCLEOTIDE SEQUENCE</scope>
    <source>
        <strain evidence="2">AF72</strain>
    </source>
</reference>
<organism evidence="2 3">
    <name type="scientific">Mesorhabditis spiculigera</name>
    <dbReference type="NCBI Taxonomy" id="96644"/>
    <lineage>
        <taxon>Eukaryota</taxon>
        <taxon>Metazoa</taxon>
        <taxon>Ecdysozoa</taxon>
        <taxon>Nematoda</taxon>
        <taxon>Chromadorea</taxon>
        <taxon>Rhabditida</taxon>
        <taxon>Rhabditina</taxon>
        <taxon>Rhabditomorpha</taxon>
        <taxon>Rhabditoidea</taxon>
        <taxon>Rhabditidae</taxon>
        <taxon>Mesorhabditinae</taxon>
        <taxon>Mesorhabditis</taxon>
    </lineage>
</organism>
<evidence type="ECO:0000256" key="1">
    <source>
        <dbReference type="SAM" id="MobiDB-lite"/>
    </source>
</evidence>
<gene>
    <name evidence="2" type="ORF">MSPICULIGERA_LOCUS28</name>
</gene>
<feature type="region of interest" description="Disordered" evidence="1">
    <location>
        <begin position="72"/>
        <end position="108"/>
    </location>
</feature>
<name>A0AA36C2G6_9BILA</name>
<dbReference type="AlphaFoldDB" id="A0AA36C2G6"/>
<comment type="caution">
    <text evidence="2">The sequence shown here is derived from an EMBL/GenBank/DDBJ whole genome shotgun (WGS) entry which is preliminary data.</text>
</comment>
<keyword evidence="3" id="KW-1185">Reference proteome</keyword>
<proteinExistence type="predicted"/>
<feature type="non-terminal residue" evidence="2">
    <location>
        <position position="1"/>
    </location>
</feature>
<feature type="compositionally biased region" description="Basic and acidic residues" evidence="1">
    <location>
        <begin position="72"/>
        <end position="81"/>
    </location>
</feature>
<feature type="compositionally biased region" description="Gly residues" evidence="1">
    <location>
        <begin position="437"/>
        <end position="448"/>
    </location>
</feature>
<sequence length="556" mass="60080">MVSSRLLTSPSAMKYAVSVRCHLDGCPQDDARQAMPPIVPRTINDFDVVEATCCGGSCRGCVRADGAADRDLASTRQDRNPEPNSRNSLHQSWSDSPASTSPEPGVAIGAMNDAAENAFMSMTSPPAFCAEVAMRAAGPRAMTPRRRCDGLEILFHQPGRRVGDHFPSRGGRTAMPVVAAVRPQPVRSAGLGVESRLRRLFCCRGHQTFKAEPSRLASSLLSCCTQSPAVQVGLQRADGVCRRVVAHAAGASIIAQGTATVINYHRSAGSDLQDPITGAVRHIADARALRTPRHGAVVVLEVASRYREESAEMIAAPGDQARMYDRLGFAALTSRVDVASRGGRGAISLRRLYTDKKRERRLPGDAVNWLTVLDLADRNLEVDVIWSQFRRTGHTAKRREDGIWRARISHVNWRQRGASVSGSLGVETSREDSRARGSGGAVASGGTGISSRTCKPGVQAQRGRETAPLRQRTPLSSVRWTARSGNQRNNRRAERKVTIVDDLDEVDTLRCLIASNPGQMSLLPTVSRRTGTRYGGPSIIESQVLYNACVDGCFGP</sequence>
<evidence type="ECO:0000313" key="2">
    <source>
        <dbReference type="EMBL" id="CAJ0557270.1"/>
    </source>
</evidence>
<accession>A0AA36C2G6</accession>
<feature type="compositionally biased region" description="Polar residues" evidence="1">
    <location>
        <begin position="82"/>
        <end position="102"/>
    </location>
</feature>
<protein>
    <submittedName>
        <fullName evidence="2">Uncharacterized protein</fullName>
    </submittedName>
</protein>
<feature type="region of interest" description="Disordered" evidence="1">
    <location>
        <begin position="420"/>
        <end position="472"/>
    </location>
</feature>
<dbReference type="Proteomes" id="UP001177023">
    <property type="component" value="Unassembled WGS sequence"/>
</dbReference>
<evidence type="ECO:0000313" key="3">
    <source>
        <dbReference type="Proteomes" id="UP001177023"/>
    </source>
</evidence>
<dbReference type="EMBL" id="CATQJA010000001">
    <property type="protein sequence ID" value="CAJ0557270.1"/>
    <property type="molecule type" value="Genomic_DNA"/>
</dbReference>